<keyword evidence="4" id="KW-1185">Reference proteome</keyword>
<evidence type="ECO:0000313" key="4">
    <source>
        <dbReference type="Proteomes" id="UP000006038"/>
    </source>
</evidence>
<proteinExistence type="predicted"/>
<feature type="domain" description="BIRD-IDD transcription factor fourth C2HC zinc finger" evidence="2">
    <location>
        <begin position="5"/>
        <end position="31"/>
    </location>
</feature>
<protein>
    <recommendedName>
        <fullName evidence="2">BIRD-IDD transcription factor fourth C2HC zinc finger domain-containing protein</fullName>
    </recommendedName>
</protein>
<evidence type="ECO:0000259" key="2">
    <source>
        <dbReference type="Pfam" id="PF22992"/>
    </source>
</evidence>
<evidence type="ECO:0000256" key="1">
    <source>
        <dbReference type="SAM" id="MobiDB-lite"/>
    </source>
</evidence>
<sequence>MHACRRDSFIPHRVFCDALAAETVRLNAASSAVAAAHVHHAARPPRRHVRRHGAHHPELPMEVDDRSGPVRYCLHYSGVQQLM</sequence>
<dbReference type="Proteomes" id="UP000006038">
    <property type="component" value="Chromosome 4"/>
</dbReference>
<dbReference type="AlphaFoldDB" id="J3LY61"/>
<dbReference type="STRING" id="4533.J3LY61"/>
<feature type="compositionally biased region" description="Basic residues" evidence="1">
    <location>
        <begin position="39"/>
        <end position="54"/>
    </location>
</feature>
<reference evidence="3" key="1">
    <citation type="journal article" date="2013" name="Nat. Commun.">
        <title>Whole-genome sequencing of Oryza brachyantha reveals mechanisms underlying Oryza genome evolution.</title>
        <authorList>
            <person name="Chen J."/>
            <person name="Huang Q."/>
            <person name="Gao D."/>
            <person name="Wang J."/>
            <person name="Lang Y."/>
            <person name="Liu T."/>
            <person name="Li B."/>
            <person name="Bai Z."/>
            <person name="Luis Goicoechea J."/>
            <person name="Liang C."/>
            <person name="Chen C."/>
            <person name="Zhang W."/>
            <person name="Sun S."/>
            <person name="Liao Y."/>
            <person name="Zhang X."/>
            <person name="Yang L."/>
            <person name="Song C."/>
            <person name="Wang M."/>
            <person name="Shi J."/>
            <person name="Liu G."/>
            <person name="Liu J."/>
            <person name="Zhou H."/>
            <person name="Zhou W."/>
            <person name="Yu Q."/>
            <person name="An N."/>
            <person name="Chen Y."/>
            <person name="Cai Q."/>
            <person name="Wang B."/>
            <person name="Liu B."/>
            <person name="Min J."/>
            <person name="Huang Y."/>
            <person name="Wu H."/>
            <person name="Li Z."/>
            <person name="Zhang Y."/>
            <person name="Yin Y."/>
            <person name="Song W."/>
            <person name="Jiang J."/>
            <person name="Jackson S.A."/>
            <person name="Wing R.A."/>
            <person name="Wang J."/>
            <person name="Chen M."/>
        </authorList>
    </citation>
    <scope>NUCLEOTIDE SEQUENCE [LARGE SCALE GENOMIC DNA]</scope>
    <source>
        <strain evidence="3">cv. IRGC 101232</strain>
    </source>
</reference>
<accession>J3LY61</accession>
<evidence type="ECO:0000313" key="3">
    <source>
        <dbReference type="EnsemblPlants" id="OB04G20860.1"/>
    </source>
</evidence>
<organism evidence="3">
    <name type="scientific">Oryza brachyantha</name>
    <name type="common">malo sina</name>
    <dbReference type="NCBI Taxonomy" id="4533"/>
    <lineage>
        <taxon>Eukaryota</taxon>
        <taxon>Viridiplantae</taxon>
        <taxon>Streptophyta</taxon>
        <taxon>Embryophyta</taxon>
        <taxon>Tracheophyta</taxon>
        <taxon>Spermatophyta</taxon>
        <taxon>Magnoliopsida</taxon>
        <taxon>Liliopsida</taxon>
        <taxon>Poales</taxon>
        <taxon>Poaceae</taxon>
        <taxon>BOP clade</taxon>
        <taxon>Oryzoideae</taxon>
        <taxon>Oryzeae</taxon>
        <taxon>Oryzinae</taxon>
        <taxon>Oryza</taxon>
    </lineage>
</organism>
<dbReference type="Gramene" id="OB04G20860.1">
    <property type="protein sequence ID" value="OB04G20860.1"/>
    <property type="gene ID" value="OB04G20860"/>
</dbReference>
<name>J3LY61_ORYBR</name>
<reference evidence="3" key="2">
    <citation type="submission" date="2013-04" db="UniProtKB">
        <authorList>
            <consortium name="EnsemblPlants"/>
        </authorList>
    </citation>
    <scope>IDENTIFICATION</scope>
</reference>
<dbReference type="Pfam" id="PF22992">
    <property type="entry name" value="C2CH-4th_BIRD-IDD"/>
    <property type="match status" value="1"/>
</dbReference>
<dbReference type="EnsemblPlants" id="OB04G20860.1">
    <property type="protein sequence ID" value="OB04G20860.1"/>
    <property type="gene ID" value="OB04G20860"/>
</dbReference>
<dbReference type="InterPro" id="IPR055185">
    <property type="entry name" value="C2CH-4th_BIRD-IDD"/>
</dbReference>
<feature type="region of interest" description="Disordered" evidence="1">
    <location>
        <begin position="39"/>
        <end position="63"/>
    </location>
</feature>
<dbReference type="HOGENOM" id="CLU_194061_0_0_1"/>